<sequence length="502" mass="53331">MNVVVCELDPGAVSTALVTQAAGLDPDLRTVPADRLAFPVPSPDGAGVAVLHLVGADDGVRDRRGVMPSLPVTKAGALPAALLPDGVVPEIVVLDSCYLPAQAHALTTAVPVVVGLPGRLGRPTADAFLEQWYAALGRGETAGAAFEAGCDRIAADDLPEVLRPRLHRHLEKPPLFRRGGQAGGETVTVWYGTNRVPLDDGGFGDLASPELHRGSCTVEVPASAPIGGRPRRRLGRADGSRRLAFLASRPLDRAAYLTDVADALDATLNDRRAVFVYVHGYRTTFEEAAVRAAQLHMDLKIPGITAFFSWPSRGTAHGYSADEDAVQLSERHLCAFLADLCAKSSAKKVHLLAHSMGSRAVLRVAMRAAENSSRTQGIELGQLVLAAPDIDGAFFAAEADAFRHIAEGTTLYTSSRDLALQSSSLMHRGPRAGQGPPFPTTEGMHVIDAAPIDVSLLGHGYYAAAFPVLGDIHSLIYDRHDPSARMALRALSDGRWGFRELD</sequence>
<dbReference type="PANTHER" id="PTHR36513:SF1">
    <property type="entry name" value="TRANSMEMBRANE PROTEIN"/>
    <property type="match status" value="1"/>
</dbReference>
<dbReference type="PATRIC" id="fig|1303692.3.peg.5980"/>
<dbReference type="InterPro" id="IPR029058">
    <property type="entry name" value="AB_hydrolase_fold"/>
</dbReference>
<dbReference type="KEGG" id="sfi:SFUL_5946"/>
<name>N0D0V7_STRMI</name>
<dbReference type="RefSeq" id="WP_015612128.1">
    <property type="nucleotide sequence ID" value="NC_021177.1"/>
</dbReference>
<dbReference type="OrthoDB" id="334507at2"/>
<proteinExistence type="predicted"/>
<dbReference type="Pfam" id="PF05990">
    <property type="entry name" value="DUF900"/>
    <property type="match status" value="1"/>
</dbReference>
<protein>
    <submittedName>
        <fullName evidence="1">DUF900 multi-domain protein</fullName>
    </submittedName>
</protein>
<dbReference type="Gene3D" id="3.40.50.1820">
    <property type="entry name" value="alpha/beta hydrolase"/>
    <property type="match status" value="1"/>
</dbReference>
<reference evidence="1 2" key="1">
    <citation type="submission" date="2013-04" db="EMBL/GenBank/DDBJ databases">
        <title>Complete genome sequence of Streptomyces fulvissimus.</title>
        <authorList>
            <person name="Myronovskyi M."/>
            <person name="Tokovenko B."/>
            <person name="Manderscheid N."/>
            <person name="Petzke L."/>
            <person name="Luzhetskyy A."/>
        </authorList>
    </citation>
    <scope>NUCLEOTIDE SEQUENCE [LARGE SCALE GENOMIC DNA]</scope>
    <source>
        <strain evidence="1 2">DSM 40593</strain>
    </source>
</reference>
<dbReference type="SUPFAM" id="SSF53474">
    <property type="entry name" value="alpha/beta-Hydrolases"/>
    <property type="match status" value="1"/>
</dbReference>
<dbReference type="InterPro" id="IPR010297">
    <property type="entry name" value="DUF900_hydrolase"/>
</dbReference>
<evidence type="ECO:0000313" key="2">
    <source>
        <dbReference type="Proteomes" id="UP000013304"/>
    </source>
</evidence>
<dbReference type="Proteomes" id="UP000013304">
    <property type="component" value="Chromosome"/>
</dbReference>
<dbReference type="AlphaFoldDB" id="N0D0V7"/>
<dbReference type="eggNOG" id="COG4782">
    <property type="taxonomic scope" value="Bacteria"/>
</dbReference>
<dbReference type="PANTHER" id="PTHR36513">
    <property type="entry name" value="ABC TRANSMEMBRANE TYPE-1 DOMAIN-CONTAINING PROTEIN"/>
    <property type="match status" value="1"/>
</dbReference>
<organism evidence="1 2">
    <name type="scientific">Streptomyces microflavus DSM 40593</name>
    <dbReference type="NCBI Taxonomy" id="1303692"/>
    <lineage>
        <taxon>Bacteria</taxon>
        <taxon>Bacillati</taxon>
        <taxon>Actinomycetota</taxon>
        <taxon>Actinomycetes</taxon>
        <taxon>Kitasatosporales</taxon>
        <taxon>Streptomycetaceae</taxon>
        <taxon>Streptomyces</taxon>
    </lineage>
</organism>
<dbReference type="HOGENOM" id="CLU_542804_0_0_11"/>
<dbReference type="EMBL" id="CP005080">
    <property type="protein sequence ID" value="AGK80829.1"/>
    <property type="molecule type" value="Genomic_DNA"/>
</dbReference>
<accession>N0D0V7</accession>
<evidence type="ECO:0000313" key="1">
    <source>
        <dbReference type="EMBL" id="AGK80829.1"/>
    </source>
</evidence>
<gene>
    <name evidence="1" type="ORF">SFUL_5946</name>
</gene>